<evidence type="ECO:0000313" key="2">
    <source>
        <dbReference type="EnsemblPlants" id="MELO3C000395.2.1"/>
    </source>
</evidence>
<feature type="region of interest" description="Disordered" evidence="1">
    <location>
        <begin position="31"/>
        <end position="57"/>
    </location>
</feature>
<feature type="compositionally biased region" description="Basic and acidic residues" evidence="1">
    <location>
        <begin position="43"/>
        <end position="57"/>
    </location>
</feature>
<sequence length="57" mass="6269">MTTERKRLGQEGEEGRMLCLKEEELGRGISASASWYGPGTKEMIGKENGVDPEHAMS</sequence>
<reference evidence="2" key="1">
    <citation type="submission" date="2023-03" db="UniProtKB">
        <authorList>
            <consortium name="EnsemblPlants"/>
        </authorList>
    </citation>
    <scope>IDENTIFICATION</scope>
</reference>
<proteinExistence type="predicted"/>
<name>A0A9I9CCC4_CUCME</name>
<dbReference type="AlphaFoldDB" id="A0A9I9CCC4"/>
<dbReference type="EnsemblPlants" id="MELO3C000395.2.1">
    <property type="protein sequence ID" value="MELO3C000395.2.1"/>
    <property type="gene ID" value="MELO3C000395.2"/>
</dbReference>
<organism evidence="2">
    <name type="scientific">Cucumis melo</name>
    <name type="common">Muskmelon</name>
    <dbReference type="NCBI Taxonomy" id="3656"/>
    <lineage>
        <taxon>Eukaryota</taxon>
        <taxon>Viridiplantae</taxon>
        <taxon>Streptophyta</taxon>
        <taxon>Embryophyta</taxon>
        <taxon>Tracheophyta</taxon>
        <taxon>Spermatophyta</taxon>
        <taxon>Magnoliopsida</taxon>
        <taxon>eudicotyledons</taxon>
        <taxon>Gunneridae</taxon>
        <taxon>Pentapetalae</taxon>
        <taxon>rosids</taxon>
        <taxon>fabids</taxon>
        <taxon>Cucurbitales</taxon>
        <taxon>Cucurbitaceae</taxon>
        <taxon>Benincaseae</taxon>
        <taxon>Cucumis</taxon>
    </lineage>
</organism>
<evidence type="ECO:0000256" key="1">
    <source>
        <dbReference type="SAM" id="MobiDB-lite"/>
    </source>
</evidence>
<protein>
    <submittedName>
        <fullName evidence="2">Uncharacterized protein</fullName>
    </submittedName>
</protein>
<dbReference type="Gramene" id="MELO3C000395.2.1">
    <property type="protein sequence ID" value="MELO3C000395.2.1"/>
    <property type="gene ID" value="MELO3C000395.2"/>
</dbReference>
<accession>A0A9I9CCC4</accession>